<gene>
    <name evidence="2" type="ORF">DFR57_110101</name>
</gene>
<dbReference type="Proteomes" id="UP000252585">
    <property type="component" value="Unassembled WGS sequence"/>
</dbReference>
<protein>
    <submittedName>
        <fullName evidence="2">NADPH-dependent L-lysine 6-monooxygenase-like protein</fullName>
    </submittedName>
</protein>
<keyword evidence="2" id="KW-0560">Oxidoreductase</keyword>
<dbReference type="OrthoDB" id="370110at2"/>
<dbReference type="InterPro" id="IPR023753">
    <property type="entry name" value="FAD/NAD-binding_dom"/>
</dbReference>
<keyword evidence="3" id="KW-1185">Reference proteome</keyword>
<dbReference type="PANTHER" id="PTHR38663">
    <property type="match status" value="1"/>
</dbReference>
<feature type="domain" description="FAD/NAD(P)-binding" evidence="1">
    <location>
        <begin position="3"/>
        <end position="359"/>
    </location>
</feature>
<dbReference type="GO" id="GO:0004497">
    <property type="term" value="F:monooxygenase activity"/>
    <property type="evidence" value="ECO:0007669"/>
    <property type="project" value="UniProtKB-KW"/>
</dbReference>
<dbReference type="EMBL" id="QPJJ01000010">
    <property type="protein sequence ID" value="RCW65883.1"/>
    <property type="molecule type" value="Genomic_DNA"/>
</dbReference>
<organism evidence="2 3">
    <name type="scientific">Saliterribacillus persicus</name>
    <dbReference type="NCBI Taxonomy" id="930114"/>
    <lineage>
        <taxon>Bacteria</taxon>
        <taxon>Bacillati</taxon>
        <taxon>Bacillota</taxon>
        <taxon>Bacilli</taxon>
        <taxon>Bacillales</taxon>
        <taxon>Bacillaceae</taxon>
        <taxon>Saliterribacillus</taxon>
    </lineage>
</organism>
<evidence type="ECO:0000313" key="3">
    <source>
        <dbReference type="Proteomes" id="UP000252585"/>
    </source>
</evidence>
<evidence type="ECO:0000313" key="2">
    <source>
        <dbReference type="EMBL" id="RCW65883.1"/>
    </source>
</evidence>
<sequence length="384" mass="44012">MYKWIIIGGGIHGCCIANRLLKEKICRKDLLIIDAYPEPMHVWRSLTEKIGMDYLRSPSVHHIAQDPFSLKEYAHKFDYAQPFKGRYRRPRLDMFNQHSIDEMDEVNVRECWKQGIVNWLKRSDGVWEVSLFTNEVIQAEHVVLAMGVNRKPQYPQWFSGAEDKKHIRHIFDQETVLPEKGDVFVLGGGMTAAHLAHTLARKSAINSVTILKRHPFRINNFDSDPGWLGPKYLRNFYEVDCYEKRRKLIQEARHRGSITSELYVKLKKQVKAGRLRFYTGELEKVKCKEDIIEIQMDDGERLVANTMLLATGAKASMPGEKWLTPVIKKLNLPCAPCGFPVVAPSLEWKQKLYVAGALAELEIGPTSRNIAGARKTADRIAQNA</sequence>
<dbReference type="AlphaFoldDB" id="A0A368XD42"/>
<dbReference type="Gene3D" id="3.50.50.60">
    <property type="entry name" value="FAD/NAD(P)-binding domain"/>
    <property type="match status" value="1"/>
</dbReference>
<dbReference type="InterPro" id="IPR036188">
    <property type="entry name" value="FAD/NAD-bd_sf"/>
</dbReference>
<comment type="caution">
    <text evidence="2">The sequence shown here is derived from an EMBL/GenBank/DDBJ whole genome shotgun (WGS) entry which is preliminary data.</text>
</comment>
<dbReference type="SUPFAM" id="SSF51905">
    <property type="entry name" value="FAD/NAD(P)-binding domain"/>
    <property type="match status" value="1"/>
</dbReference>
<accession>A0A368XD42</accession>
<dbReference type="PANTHER" id="PTHR38663:SF1">
    <property type="entry name" value="L-ORNITHINE N(5)-MONOOXYGENASE"/>
    <property type="match status" value="1"/>
</dbReference>
<evidence type="ECO:0000259" key="1">
    <source>
        <dbReference type="Pfam" id="PF07992"/>
    </source>
</evidence>
<keyword evidence="2" id="KW-0503">Monooxygenase</keyword>
<proteinExistence type="predicted"/>
<dbReference type="Pfam" id="PF07992">
    <property type="entry name" value="Pyr_redox_2"/>
    <property type="match status" value="1"/>
</dbReference>
<dbReference type="RefSeq" id="WP_114353548.1">
    <property type="nucleotide sequence ID" value="NZ_QPJJ01000010.1"/>
</dbReference>
<name>A0A368XD42_9BACI</name>
<reference evidence="2 3" key="1">
    <citation type="submission" date="2018-07" db="EMBL/GenBank/DDBJ databases">
        <title>Genomic Encyclopedia of Type Strains, Phase IV (KMG-IV): sequencing the most valuable type-strain genomes for metagenomic binning, comparative biology and taxonomic classification.</title>
        <authorList>
            <person name="Goeker M."/>
        </authorList>
    </citation>
    <scope>NUCLEOTIDE SEQUENCE [LARGE SCALE GENOMIC DNA]</scope>
    <source>
        <strain evidence="2 3">DSM 27696</strain>
    </source>
</reference>